<dbReference type="GO" id="GO:0036424">
    <property type="term" value="F:L-phosphoserine phosphatase activity"/>
    <property type="evidence" value="ECO:0007669"/>
    <property type="project" value="InterPro"/>
</dbReference>
<comment type="pathway">
    <text evidence="2">Amino-acid biosynthesis; L-serine biosynthesis; L-serine from 3-phospho-D-glycerate: step 3/3.</text>
</comment>
<dbReference type="Pfam" id="PF12710">
    <property type="entry name" value="HAD"/>
    <property type="match status" value="1"/>
</dbReference>
<dbReference type="AlphaFoldDB" id="V6ARP9"/>
<evidence type="ECO:0000256" key="5">
    <source>
        <dbReference type="ARBA" id="ARBA00022605"/>
    </source>
</evidence>
<dbReference type="EC" id="3.1.3.3" evidence="4"/>
<evidence type="ECO:0000313" key="13">
    <source>
        <dbReference type="Proteomes" id="UP000018159"/>
    </source>
</evidence>
<comment type="caution">
    <text evidence="12">The sequence shown here is derived from an EMBL/GenBank/DDBJ whole genome shotgun (WGS) entry which is preliminary data.</text>
</comment>
<dbReference type="PANTHER" id="PTHR43344">
    <property type="entry name" value="PHOSPHOSERINE PHOSPHATASE"/>
    <property type="match status" value="1"/>
</dbReference>
<dbReference type="UniPathway" id="UPA00135">
    <property type="reaction ID" value="UER00198"/>
</dbReference>
<dbReference type="InterPro" id="IPR050582">
    <property type="entry name" value="HAD-like_SerB"/>
</dbReference>
<dbReference type="InterPro" id="IPR023214">
    <property type="entry name" value="HAD_sf"/>
</dbReference>
<keyword evidence="13" id="KW-1185">Reference proteome</keyword>
<evidence type="ECO:0000256" key="8">
    <source>
        <dbReference type="ARBA" id="ARBA00022842"/>
    </source>
</evidence>
<dbReference type="NCBIfam" id="TIGR00338">
    <property type="entry name" value="serB"/>
    <property type="match status" value="1"/>
</dbReference>
<keyword evidence="7 12" id="KW-0378">Hydrolase</keyword>
<dbReference type="STRING" id="1407055.NITUZ_30103"/>
<keyword evidence="8" id="KW-0460">Magnesium</keyword>
<comment type="cofactor">
    <cofactor evidence="1">
        <name>Mg(2+)</name>
        <dbReference type="ChEBI" id="CHEBI:18420"/>
    </cofactor>
</comment>
<dbReference type="Proteomes" id="UP000018159">
    <property type="component" value="Unassembled WGS sequence"/>
</dbReference>
<evidence type="ECO:0000256" key="9">
    <source>
        <dbReference type="ARBA" id="ARBA00023299"/>
    </source>
</evidence>
<sequence>MSDLKTNFNFYIDSIFPKNWNQLLAIFDVEGVLFDAEYLPILAEKVNKEKEIWEITRKGIQGLINWEDGLRTRVAALRGLGYETCKQVADELPIMTGAKETCRVLKSAGWKILAVSGGFTIMTDRLKEELGLDYVYSNELIFKDGKLDDVKINVTSDKAKSARAKIAEWNEKKENIVVTVDGANDLTLFDICGLGVAFRAQDIVKEKATVTIEEKNLTHLIEIINKHYKLNLQLQTVA</sequence>
<dbReference type="EMBL" id="CAJNAQ010000005">
    <property type="protein sequence ID" value="CAE6501360.1"/>
    <property type="molecule type" value="Genomic_DNA"/>
</dbReference>
<evidence type="ECO:0000313" key="12">
    <source>
        <dbReference type="EMBL" id="CDI05411.1"/>
    </source>
</evidence>
<evidence type="ECO:0000256" key="6">
    <source>
        <dbReference type="ARBA" id="ARBA00022723"/>
    </source>
</evidence>
<keyword evidence="9" id="KW-0718">Serine biosynthesis</keyword>
<evidence type="ECO:0000256" key="3">
    <source>
        <dbReference type="ARBA" id="ARBA00009184"/>
    </source>
</evidence>
<dbReference type="Gene3D" id="3.40.50.1000">
    <property type="entry name" value="HAD superfamily/HAD-like"/>
    <property type="match status" value="1"/>
</dbReference>
<evidence type="ECO:0000313" key="11">
    <source>
        <dbReference type="EMBL" id="CAE6501360.1"/>
    </source>
</evidence>
<evidence type="ECO:0000256" key="10">
    <source>
        <dbReference type="ARBA" id="ARBA00031693"/>
    </source>
</evidence>
<keyword evidence="6" id="KW-0479">Metal-binding</keyword>
<keyword evidence="5" id="KW-0028">Amino-acid biosynthesis</keyword>
<evidence type="ECO:0000256" key="4">
    <source>
        <dbReference type="ARBA" id="ARBA00012640"/>
    </source>
</evidence>
<dbReference type="NCBIfam" id="TIGR01488">
    <property type="entry name" value="HAD-SF-IB"/>
    <property type="match status" value="1"/>
</dbReference>
<dbReference type="SUPFAM" id="SSF56784">
    <property type="entry name" value="HAD-like"/>
    <property type="match status" value="1"/>
</dbReference>
<evidence type="ECO:0000256" key="7">
    <source>
        <dbReference type="ARBA" id="ARBA00022801"/>
    </source>
</evidence>
<gene>
    <name evidence="12" type="ORF">NITUZ_30103</name>
    <name evidence="11" type="ORF">NUZ5A_51150</name>
</gene>
<dbReference type="GO" id="GO:0005737">
    <property type="term" value="C:cytoplasm"/>
    <property type="evidence" value="ECO:0007669"/>
    <property type="project" value="TreeGrafter"/>
</dbReference>
<dbReference type="EMBL" id="CBTY010000008">
    <property type="protein sequence ID" value="CDI05411.1"/>
    <property type="molecule type" value="Genomic_DNA"/>
</dbReference>
<accession>V6ARP9</accession>
<dbReference type="InterPro" id="IPR004469">
    <property type="entry name" value="PSP"/>
</dbReference>
<evidence type="ECO:0000256" key="2">
    <source>
        <dbReference type="ARBA" id="ARBA00005135"/>
    </source>
</evidence>
<proteinExistence type="inferred from homology"/>
<evidence type="ECO:0000256" key="1">
    <source>
        <dbReference type="ARBA" id="ARBA00001946"/>
    </source>
</evidence>
<name>V6ARP9_9ARCH</name>
<reference evidence="11" key="3">
    <citation type="submission" date="2021-02" db="EMBL/GenBank/DDBJ databases">
        <authorList>
            <person name="Han P."/>
        </authorList>
    </citation>
    <scope>NUCLEOTIDE SEQUENCE</scope>
    <source>
        <strain evidence="11">Candidatus Nitrosotenuis uzonensis 5A</strain>
    </source>
</reference>
<protein>
    <recommendedName>
        <fullName evidence="4">phosphoserine phosphatase</fullName>
        <ecNumber evidence="4">3.1.3.3</ecNumber>
    </recommendedName>
    <alternativeName>
        <fullName evidence="10">O-phosphoserine phosphohydrolase</fullName>
    </alternativeName>
</protein>
<dbReference type="GO" id="GO:0006564">
    <property type="term" value="P:L-serine biosynthetic process"/>
    <property type="evidence" value="ECO:0007669"/>
    <property type="project" value="UniProtKB-KW"/>
</dbReference>
<dbReference type="InterPro" id="IPR036412">
    <property type="entry name" value="HAD-like_sf"/>
</dbReference>
<reference evidence="12" key="1">
    <citation type="journal article" date="2013" name="PLoS ONE">
        <title>Enrichment and Genome Sequence of the Group I.1a Ammonia-Oxidizing Archaeon ?Ca. Nitrosotenuis uzonensis? Representing a Clade Globally.</title>
        <authorList>
            <person name="Lebedeva E.V."/>
            <person name="Hatzenpichler R."/>
            <person name="Pelletier E."/>
            <person name="Schuster N."/>
            <person name="Hauzmayer S."/>
            <person name="Bulaev A."/>
            <person name="Grigor'eva N.V."/>
            <person name="Galushko A."/>
            <person name="Schmid M."/>
            <person name="Palatinszky M."/>
            <person name="Le Paslier D."/>
            <person name="Daims H."/>
            <person name="Wagner M."/>
        </authorList>
    </citation>
    <scope>NUCLEOTIDE SEQUENCE [LARGE SCALE GENOMIC DNA]</scope>
    <source>
        <strain evidence="12">N4</strain>
    </source>
</reference>
<dbReference type="PANTHER" id="PTHR43344:SF2">
    <property type="entry name" value="PHOSPHOSERINE PHOSPHATASE"/>
    <property type="match status" value="1"/>
</dbReference>
<dbReference type="Proteomes" id="UP000655759">
    <property type="component" value="Unassembled WGS sequence"/>
</dbReference>
<reference evidence="12" key="2">
    <citation type="submission" date="2013-10" db="EMBL/GenBank/DDBJ databases">
        <authorList>
            <person name="Regsiter A."/>
        </authorList>
    </citation>
    <scope>NUCLEOTIDE SEQUENCE</scope>
    <source>
        <strain evidence="12">N4</strain>
    </source>
</reference>
<comment type="similarity">
    <text evidence="3">Belongs to the HAD-like hydrolase superfamily. SerB family.</text>
</comment>
<organism evidence="12 13">
    <name type="scientific">Candidatus Nitrosotenuis uzonensis</name>
    <dbReference type="NCBI Taxonomy" id="1407055"/>
    <lineage>
        <taxon>Archaea</taxon>
        <taxon>Nitrososphaerota</taxon>
        <taxon>Candidatus Nitrosotenuis</taxon>
    </lineage>
</organism>
<dbReference type="GO" id="GO:0000287">
    <property type="term" value="F:magnesium ion binding"/>
    <property type="evidence" value="ECO:0007669"/>
    <property type="project" value="TreeGrafter"/>
</dbReference>